<dbReference type="InterPro" id="IPR050776">
    <property type="entry name" value="Ank_Repeat/CDKN_Inhibitor"/>
</dbReference>
<dbReference type="PANTHER" id="PTHR24201:SF16">
    <property type="entry name" value="ANKYRIN-1-LIKE-RELATED"/>
    <property type="match status" value="1"/>
</dbReference>
<dbReference type="Pfam" id="PF12796">
    <property type="entry name" value="Ank_2"/>
    <property type="match status" value="1"/>
</dbReference>
<dbReference type="InterPro" id="IPR036770">
    <property type="entry name" value="Ankyrin_rpt-contain_sf"/>
</dbReference>
<evidence type="ECO:0000256" key="3">
    <source>
        <dbReference type="PROSITE-ProRule" id="PRU00023"/>
    </source>
</evidence>
<accession>A0A6A6TE39</accession>
<evidence type="ECO:0000313" key="5">
    <source>
        <dbReference type="Proteomes" id="UP000799324"/>
    </source>
</evidence>
<keyword evidence="2 3" id="KW-0040">ANK repeat</keyword>
<dbReference type="Gene3D" id="1.25.40.20">
    <property type="entry name" value="Ankyrin repeat-containing domain"/>
    <property type="match status" value="2"/>
</dbReference>
<dbReference type="OrthoDB" id="3788444at2759"/>
<dbReference type="Proteomes" id="UP000799324">
    <property type="component" value="Unassembled WGS sequence"/>
</dbReference>
<gene>
    <name evidence="4" type="ORF">K491DRAFT_691582</name>
</gene>
<dbReference type="Pfam" id="PF13637">
    <property type="entry name" value="Ank_4"/>
    <property type="match status" value="1"/>
</dbReference>
<organism evidence="4 5">
    <name type="scientific">Lophiostoma macrostomum CBS 122681</name>
    <dbReference type="NCBI Taxonomy" id="1314788"/>
    <lineage>
        <taxon>Eukaryota</taxon>
        <taxon>Fungi</taxon>
        <taxon>Dikarya</taxon>
        <taxon>Ascomycota</taxon>
        <taxon>Pezizomycotina</taxon>
        <taxon>Dothideomycetes</taxon>
        <taxon>Pleosporomycetidae</taxon>
        <taxon>Pleosporales</taxon>
        <taxon>Lophiostomataceae</taxon>
        <taxon>Lophiostoma</taxon>
    </lineage>
</organism>
<evidence type="ECO:0000256" key="1">
    <source>
        <dbReference type="ARBA" id="ARBA00022737"/>
    </source>
</evidence>
<name>A0A6A6TE39_9PLEO</name>
<dbReference type="SMART" id="SM00248">
    <property type="entry name" value="ANK"/>
    <property type="match status" value="6"/>
</dbReference>
<dbReference type="PROSITE" id="PS50297">
    <property type="entry name" value="ANK_REP_REGION"/>
    <property type="match status" value="2"/>
</dbReference>
<keyword evidence="5" id="KW-1185">Reference proteome</keyword>
<dbReference type="InterPro" id="IPR002110">
    <property type="entry name" value="Ankyrin_rpt"/>
</dbReference>
<feature type="repeat" description="ANK" evidence="3">
    <location>
        <begin position="85"/>
        <end position="117"/>
    </location>
</feature>
<proteinExistence type="predicted"/>
<sequence length="433" mass="47695">MLIDLRRGAVALTPLMLAAGYVLHGDDDRAVQSNMFTLLLSNGADISLEDEAGRTCLHMVARSDAENIALQLLAAGAEVNGRDHRQATPLHYAAQTGHTAMVRTLLEAGAEAVARDAFGVAVIHSAAISCNIEVIRLLIERAVDVHVVDSLGRNSLYYFTAGSTRTDTGLEDLKQIFRWLYPVADLSEINAEHDRDESEFPSWSNNIQVPKTYTPLSKALKDGNWKMFWLLRDAGAEISEPSDEFVRQAVIDIQPTALQYSLEKGITPEMKASFSQRCPDFYISKKIDPDDLDAMLPSLIALGFDINAMGYGNLKLVDAASTTDSAQLARVLLKHGANPYEGHRQLDPFLVAATRQNWDFLHGLLLHAPRPAPEGHWLHHLDNIAGEDHDDPERLCISLQASGFIAAKTNLVFSEAVLMDTDGRRFITPCCIK</sequence>
<dbReference type="GO" id="GO:0005634">
    <property type="term" value="C:nucleus"/>
    <property type="evidence" value="ECO:0007669"/>
    <property type="project" value="TreeGrafter"/>
</dbReference>
<evidence type="ECO:0000256" key="2">
    <source>
        <dbReference type="ARBA" id="ARBA00023043"/>
    </source>
</evidence>
<evidence type="ECO:0000313" key="4">
    <source>
        <dbReference type="EMBL" id="KAF2656904.1"/>
    </source>
</evidence>
<dbReference type="SUPFAM" id="SSF48403">
    <property type="entry name" value="Ankyrin repeat"/>
    <property type="match status" value="2"/>
</dbReference>
<dbReference type="EMBL" id="MU004331">
    <property type="protein sequence ID" value="KAF2656904.1"/>
    <property type="molecule type" value="Genomic_DNA"/>
</dbReference>
<keyword evidence="1" id="KW-0677">Repeat</keyword>
<feature type="repeat" description="ANK" evidence="3">
    <location>
        <begin position="118"/>
        <end position="150"/>
    </location>
</feature>
<dbReference type="AlphaFoldDB" id="A0A6A6TE39"/>
<dbReference type="PROSITE" id="PS50088">
    <property type="entry name" value="ANK_REPEAT"/>
    <property type="match status" value="3"/>
</dbReference>
<protein>
    <submittedName>
        <fullName evidence="4">Ankyrin</fullName>
    </submittedName>
</protein>
<dbReference type="PANTHER" id="PTHR24201">
    <property type="entry name" value="ANK_REP_REGION DOMAIN-CONTAINING PROTEIN"/>
    <property type="match status" value="1"/>
</dbReference>
<reference evidence="4" key="1">
    <citation type="journal article" date="2020" name="Stud. Mycol.">
        <title>101 Dothideomycetes genomes: a test case for predicting lifestyles and emergence of pathogens.</title>
        <authorList>
            <person name="Haridas S."/>
            <person name="Albert R."/>
            <person name="Binder M."/>
            <person name="Bloem J."/>
            <person name="Labutti K."/>
            <person name="Salamov A."/>
            <person name="Andreopoulos B."/>
            <person name="Baker S."/>
            <person name="Barry K."/>
            <person name="Bills G."/>
            <person name="Bluhm B."/>
            <person name="Cannon C."/>
            <person name="Castanera R."/>
            <person name="Culley D."/>
            <person name="Daum C."/>
            <person name="Ezra D."/>
            <person name="Gonzalez J."/>
            <person name="Henrissat B."/>
            <person name="Kuo A."/>
            <person name="Liang C."/>
            <person name="Lipzen A."/>
            <person name="Lutzoni F."/>
            <person name="Magnuson J."/>
            <person name="Mondo S."/>
            <person name="Nolan M."/>
            <person name="Ohm R."/>
            <person name="Pangilinan J."/>
            <person name="Park H.-J."/>
            <person name="Ramirez L."/>
            <person name="Alfaro M."/>
            <person name="Sun H."/>
            <person name="Tritt A."/>
            <person name="Yoshinaga Y."/>
            <person name="Zwiers L.-H."/>
            <person name="Turgeon B."/>
            <person name="Goodwin S."/>
            <person name="Spatafora J."/>
            <person name="Crous P."/>
            <person name="Grigoriev I."/>
        </authorList>
    </citation>
    <scope>NUCLEOTIDE SEQUENCE</scope>
    <source>
        <strain evidence="4">CBS 122681</strain>
    </source>
</reference>
<feature type="repeat" description="ANK" evidence="3">
    <location>
        <begin position="52"/>
        <end position="84"/>
    </location>
</feature>